<dbReference type="SUPFAM" id="SSF57535">
    <property type="entry name" value="Complement control module/SCR domain"/>
    <property type="match status" value="3"/>
</dbReference>
<dbReference type="SUPFAM" id="SSF49899">
    <property type="entry name" value="Concanavalin A-like lectins/glucanases"/>
    <property type="match status" value="1"/>
</dbReference>
<dbReference type="KEGG" id="gsh:117346626"/>
<evidence type="ECO:0000256" key="7">
    <source>
        <dbReference type="SAM" id="MobiDB-lite"/>
    </source>
</evidence>
<dbReference type="InterPro" id="IPR011936">
    <property type="entry name" value="Myxo_disulph_rpt"/>
</dbReference>
<dbReference type="CTD" id="60676"/>
<dbReference type="Gene3D" id="2.60.120.200">
    <property type="match status" value="1"/>
</dbReference>
<keyword evidence="2 8" id="KW-0732">Signal</keyword>
<keyword evidence="3" id="KW-0677">Repeat</keyword>
<reference evidence="11" key="1">
    <citation type="submission" date="2025-08" db="UniProtKB">
        <authorList>
            <consortium name="RefSeq"/>
        </authorList>
    </citation>
    <scope>IDENTIFICATION</scope>
</reference>
<dbReference type="GO" id="GO:0007166">
    <property type="term" value="P:cell surface receptor signaling pathway"/>
    <property type="evidence" value="ECO:0007669"/>
    <property type="project" value="TreeGrafter"/>
</dbReference>
<dbReference type="InterPro" id="IPR006558">
    <property type="entry name" value="LamG-like"/>
</dbReference>
<dbReference type="SMART" id="SM00032">
    <property type="entry name" value="CCP"/>
    <property type="match status" value="4"/>
</dbReference>
<dbReference type="InterPro" id="IPR024079">
    <property type="entry name" value="MetalloPept_cat_dom_sf"/>
</dbReference>
<feature type="region of interest" description="Disordered" evidence="7">
    <location>
        <begin position="69"/>
        <end position="118"/>
    </location>
</feature>
<dbReference type="SMART" id="SM00004">
    <property type="entry name" value="NL"/>
    <property type="match status" value="2"/>
</dbReference>
<keyword evidence="6" id="KW-0768">Sushi</keyword>
<dbReference type="GO" id="GO:0004222">
    <property type="term" value="F:metalloendopeptidase activity"/>
    <property type="evidence" value="ECO:0007669"/>
    <property type="project" value="TreeGrafter"/>
</dbReference>
<dbReference type="InterPro" id="IPR000800">
    <property type="entry name" value="Notch_dom"/>
</dbReference>
<evidence type="ECO:0000256" key="1">
    <source>
        <dbReference type="ARBA" id="ARBA00008721"/>
    </source>
</evidence>
<dbReference type="Pfam" id="PF00084">
    <property type="entry name" value="Sushi"/>
    <property type="match status" value="1"/>
</dbReference>
<evidence type="ECO:0000256" key="2">
    <source>
        <dbReference type="ARBA" id="ARBA00022729"/>
    </source>
</evidence>
<dbReference type="PROSITE" id="PS50923">
    <property type="entry name" value="SUSHI"/>
    <property type="match status" value="1"/>
</dbReference>
<accession>A0A6P8PA53</accession>
<evidence type="ECO:0000256" key="3">
    <source>
        <dbReference type="ARBA" id="ARBA00022737"/>
    </source>
</evidence>
<dbReference type="RefSeq" id="XP_033772401.1">
    <property type="nucleotide sequence ID" value="XM_033916510.1"/>
</dbReference>
<evidence type="ECO:0000313" key="11">
    <source>
        <dbReference type="RefSeq" id="XP_033772401.1"/>
    </source>
</evidence>
<feature type="compositionally biased region" description="Basic and acidic residues" evidence="7">
    <location>
        <begin position="174"/>
        <end position="188"/>
    </location>
</feature>
<comment type="similarity">
    <text evidence="1">Belongs to the peptidase M43B family.</text>
</comment>
<dbReference type="InterPro" id="IPR000436">
    <property type="entry name" value="Sushi_SCR_CCP_dom"/>
</dbReference>
<keyword evidence="4" id="KW-1015">Disulfide bond</keyword>
<dbReference type="InterPro" id="IPR058897">
    <property type="entry name" value="PAPPA_SD_C"/>
</dbReference>
<dbReference type="Pfam" id="PF05572">
    <property type="entry name" value="Peptidase_M43"/>
    <property type="match status" value="1"/>
</dbReference>
<dbReference type="PANTHER" id="PTHR46130">
    <property type="entry name" value="LAMGL DOMAIN-CONTAINING PROTEIN"/>
    <property type="match status" value="1"/>
</dbReference>
<evidence type="ECO:0000256" key="5">
    <source>
        <dbReference type="ARBA" id="ARBA00023180"/>
    </source>
</evidence>
<evidence type="ECO:0000259" key="9">
    <source>
        <dbReference type="PROSITE" id="PS50923"/>
    </source>
</evidence>
<dbReference type="InterPro" id="IPR013320">
    <property type="entry name" value="ConA-like_dom_sf"/>
</dbReference>
<dbReference type="InterPro" id="IPR043543">
    <property type="entry name" value="PAPPA/PAPPA2"/>
</dbReference>
<dbReference type="NCBIfam" id="TIGR02232">
    <property type="entry name" value="myxo_disulf_rpt"/>
    <property type="match status" value="1"/>
</dbReference>
<feature type="signal peptide" evidence="8">
    <location>
        <begin position="1"/>
        <end position="24"/>
    </location>
</feature>
<evidence type="ECO:0000256" key="8">
    <source>
        <dbReference type="SAM" id="SignalP"/>
    </source>
</evidence>
<dbReference type="PANTHER" id="PTHR46130:SF1">
    <property type="entry name" value="PAPPALYSIN-2"/>
    <property type="match status" value="1"/>
</dbReference>
<comment type="caution">
    <text evidence="6">Lacks conserved residue(s) required for the propagation of feature annotation.</text>
</comment>
<dbReference type="InParanoid" id="A0A6P8PA53"/>
<dbReference type="Gene3D" id="2.10.70.10">
    <property type="entry name" value="Complement Module, domain 1"/>
    <property type="match status" value="2"/>
</dbReference>
<dbReference type="Gene3D" id="3.40.390.10">
    <property type="entry name" value="Collagenase (Catalytic Domain)"/>
    <property type="match status" value="1"/>
</dbReference>
<dbReference type="InterPro" id="IPR035976">
    <property type="entry name" value="Sushi/SCR/CCP_sf"/>
</dbReference>
<dbReference type="SUPFAM" id="SSF55486">
    <property type="entry name" value="Metalloproteases ('zincins'), catalytic domain"/>
    <property type="match status" value="1"/>
</dbReference>
<keyword evidence="5" id="KW-0325">Glycoprotein</keyword>
<protein>
    <submittedName>
        <fullName evidence="11">Pappalysin-2</fullName>
    </submittedName>
</protein>
<evidence type="ECO:0000313" key="10">
    <source>
        <dbReference type="Proteomes" id="UP000515159"/>
    </source>
</evidence>
<dbReference type="FunFam" id="3.40.390.10:FF:000026">
    <property type="entry name" value="Pappalysin 1"/>
    <property type="match status" value="1"/>
</dbReference>
<dbReference type="Pfam" id="PF00066">
    <property type="entry name" value="Notch"/>
    <property type="match status" value="1"/>
</dbReference>
<feature type="region of interest" description="Disordered" evidence="7">
    <location>
        <begin position="165"/>
        <end position="210"/>
    </location>
</feature>
<dbReference type="SMART" id="SM00560">
    <property type="entry name" value="LamGL"/>
    <property type="match status" value="1"/>
</dbReference>
<dbReference type="GO" id="GO:0005615">
    <property type="term" value="C:extracellular space"/>
    <property type="evidence" value="ECO:0007669"/>
    <property type="project" value="TreeGrafter"/>
</dbReference>
<name>A0A6P8PA53_GEOSA</name>
<keyword evidence="10" id="KW-1185">Reference proteome</keyword>
<feature type="chain" id="PRO_5028379660" evidence="8">
    <location>
        <begin position="25"/>
        <end position="1764"/>
    </location>
</feature>
<dbReference type="CDD" id="cd04275">
    <property type="entry name" value="ZnMc_pappalysin_like"/>
    <property type="match status" value="1"/>
</dbReference>
<dbReference type="Pfam" id="PF25900">
    <property type="entry name" value="PAPPA"/>
    <property type="match status" value="1"/>
</dbReference>
<feature type="compositionally biased region" description="Basic and acidic residues" evidence="7">
    <location>
        <begin position="94"/>
        <end position="113"/>
    </location>
</feature>
<dbReference type="Pfam" id="PF13948">
    <property type="entry name" value="DUF4215"/>
    <property type="match status" value="1"/>
</dbReference>
<evidence type="ECO:0000256" key="6">
    <source>
        <dbReference type="PROSITE-ProRule" id="PRU00302"/>
    </source>
</evidence>
<dbReference type="FunCoup" id="A0A6P8PA53">
    <property type="interactions" value="48"/>
</dbReference>
<organism evidence="10 11">
    <name type="scientific">Geotrypetes seraphini</name>
    <name type="common">Gaboon caecilian</name>
    <name type="synonym">Caecilia seraphini</name>
    <dbReference type="NCBI Taxonomy" id="260995"/>
    <lineage>
        <taxon>Eukaryota</taxon>
        <taxon>Metazoa</taxon>
        <taxon>Chordata</taxon>
        <taxon>Craniata</taxon>
        <taxon>Vertebrata</taxon>
        <taxon>Euteleostomi</taxon>
        <taxon>Amphibia</taxon>
        <taxon>Gymnophiona</taxon>
        <taxon>Geotrypetes</taxon>
    </lineage>
</organism>
<feature type="compositionally biased region" description="Basic residues" evidence="7">
    <location>
        <begin position="79"/>
        <end position="90"/>
    </location>
</feature>
<dbReference type="Proteomes" id="UP000515159">
    <property type="component" value="Chromosome 12"/>
</dbReference>
<dbReference type="GeneID" id="117346626"/>
<gene>
    <name evidence="11" type="primary">PAPPA2</name>
</gene>
<dbReference type="Pfam" id="PF13385">
    <property type="entry name" value="Laminin_G_3"/>
    <property type="match status" value="1"/>
</dbReference>
<evidence type="ECO:0000256" key="4">
    <source>
        <dbReference type="ARBA" id="ARBA00023157"/>
    </source>
</evidence>
<dbReference type="CDD" id="cd00033">
    <property type="entry name" value="CCP"/>
    <property type="match status" value="2"/>
</dbReference>
<feature type="domain" description="Sushi" evidence="9">
    <location>
        <begin position="1425"/>
        <end position="1486"/>
    </location>
</feature>
<dbReference type="OrthoDB" id="536211at2759"/>
<proteinExistence type="inferred from homology"/>
<dbReference type="GO" id="GO:0006508">
    <property type="term" value="P:proteolysis"/>
    <property type="evidence" value="ECO:0007669"/>
    <property type="project" value="TreeGrafter"/>
</dbReference>
<sequence>MQSFKLLVAASAALTLWVASVTDSEPVEKRALSADQRRAPLDGERCWLGGRARRSPSVPQHHLFAFYPRKQVQNPGGTRRGRERAGKPKGCKPGAEERRESEVQGDSPKRETRSILPAMLVDGDRGISALPRWRKDSGDGQLDDSSFQGEIADYAGAMRAEETANSIFSDGDEDPRHVEDGSKEEPRESQTASSFRRNRQTESLPEWPGDWRRLSGSGREANWEELVFNAEEELAALYFSGAQQQLLLRPDAVPEIPREEFTVEAWVKPEGGQSNPAIVAGVFDNCSHTISDKGWALGIHTVQHKEKKDACFFFSLRTDQVRRGSVITGYYRYQLGTWTHIAATYNGQQMTLYVDGTRVARSSIQSGALHSSFMASCRTLFLGGDNSERGNNFRGHLGSLVLWRTSQTQSQLKRHFLQTDEEGDDTLVFSANFAQFEEQWMPFKSSGYPLLEILPRPEQDIMSPLIPPPCGQTVCDNVELITNYNNHWPLQSKKIIRYRVVNICEDDGHHPMVSRDQISRQHWALSEAFGRYNISWQLTVHEVHNSSLRHRTILVNCEPSKIGNDHCDPECEHPLTGYDGGDCRFNGRCYPWKRRDGVCHMECNNMRDDFDEGDCCDPEVTDVKKTCFDPDSPRRTYMSVKELKEALQLNSTHFLNVYFANSVREELAGAATWPWDKEAVSHLGGVVLNPSYFGMPGHTNTMIHEVGHVLGLYHVFRGVSERVSCDDPCGETTPSMETGDLCADTAPTLKSKVCRDPEPTNDTCGQIHFSGTPFNNYMSYTDDDCTNSFTLNQVSRMHCYLDLAYQRWNLNRKPAPIPMPPMIFEQNLHSITIHWLPPISGIMFERDPGTLCGDCTEDGSFHQYVHEASSPRVCDSSGYWTPEEAVGPPDVEEPCEASLQAWSPELHLHNLNMTVPCPQPLGCVLELSFLHPVYPETLTLWTTYLSTDSPKALSNIEVLTELGESIHLGAMDTYCDMPLTVKLTVDRKVSGVRVYTFDERMEIDAALLTSKPQNPLCAICRPVQYRVLRDPPFFKDSLVPGMQAHQRFTDMDVTPGQVYKYQVQAVVGSILGEASPPLIHMHGAPYCGDGLVTVTLGEECDDGNLLDWDGCSRKCEKEKGFNCIGEPSLCYVYDGDGICEPFERESSTVDCGFYIPKGYTDQWATEAYTSHQDPLQCPVSIVTGEPVMKTCKPPFPDLSEHRYFGVWFPCTARHGESKATDEEKAETAGGSEQEEKVWLKVYFDRPRVATSVLVYQAFNHNVPSDQHKPTVTIHLTDVAGNNHSIGTHHLSCQQNPLVVNVAHGLNLPFYRTASVLLNFSCPLVGVSAVALRTPSHLSYAAPSSCMDHEGHNNRKHSCSAKTCMPLHVNHARVSCVTGGMKCSVNCERGFALHSKIRPGYGHLQKEEQVICASGRWDRSVTCDPIDCELPDQSLVYYANFSCPEGTASGKRCAFSCLPPAKLQGRNNWLTCLEDGLWSLPEAYCKLECDAPPLIANAKLLQPHGHEGNHDVGSACYYICKPGYRVAENDERKLRKKLLKIQCLQSGVWENGNCIPITCESPHPVFEGMYNCTQGFELDSQCILNCRPESERVPIICTKEGMWTEEFKLCDNLQGECPPPEELNEVEYKCDQGYGIGSVCNVSCTSLLCDPVLLAENLTAETVEHWMKPTKVESIVCTGMLQWHPEPKNLHCMQSCEPFQADGWCDTNNNRAYCQYDGGDCCASTLSSKKVIPFAADCDHDECACLDPAAVENQGQFRHLQQGFH</sequence>
<dbReference type="InterPro" id="IPR008754">
    <property type="entry name" value="Peptidase_M43"/>
</dbReference>